<feature type="binding site" evidence="9">
    <location>
        <position position="99"/>
    </location>
    <ligand>
        <name>NAD(+)</name>
        <dbReference type="ChEBI" id="CHEBI:57540"/>
    </ligand>
</feature>
<evidence type="ECO:0000256" key="3">
    <source>
        <dbReference type="ARBA" id="ARBA00012954"/>
    </source>
</evidence>
<evidence type="ECO:0000256" key="7">
    <source>
        <dbReference type="PIRSR" id="PIRSR500134-1"/>
    </source>
</evidence>
<dbReference type="AlphaFoldDB" id="A0AAD6DVK3"/>
<dbReference type="GO" id="GO:0006024">
    <property type="term" value="P:glycosaminoglycan biosynthetic process"/>
    <property type="evidence" value="ECO:0007669"/>
    <property type="project" value="TreeGrafter"/>
</dbReference>
<feature type="region of interest" description="Disordered" evidence="10">
    <location>
        <begin position="1"/>
        <end position="60"/>
    </location>
</feature>
<feature type="binding site" evidence="9">
    <location>
        <position position="173"/>
    </location>
    <ligand>
        <name>NAD(+)</name>
        <dbReference type="ChEBI" id="CHEBI:57540"/>
    </ligand>
</feature>
<dbReference type="SUPFAM" id="SSF51735">
    <property type="entry name" value="NAD(P)-binding Rossmann-fold domains"/>
    <property type="match status" value="1"/>
</dbReference>
<evidence type="ECO:0000256" key="6">
    <source>
        <dbReference type="ARBA" id="ARBA00047473"/>
    </source>
</evidence>
<evidence type="ECO:0000256" key="9">
    <source>
        <dbReference type="PIRSR" id="PIRSR500134-3"/>
    </source>
</evidence>
<evidence type="ECO:0000256" key="5">
    <source>
        <dbReference type="ARBA" id="ARBA00023027"/>
    </source>
</evidence>
<dbReference type="GO" id="GO:0000271">
    <property type="term" value="P:polysaccharide biosynthetic process"/>
    <property type="evidence" value="ECO:0007669"/>
    <property type="project" value="InterPro"/>
</dbReference>
<dbReference type="GO" id="GO:0003979">
    <property type="term" value="F:UDP-glucose 6-dehydrogenase activity"/>
    <property type="evidence" value="ECO:0007669"/>
    <property type="project" value="UniProtKB-EC"/>
</dbReference>
<dbReference type="InterPro" id="IPR036220">
    <property type="entry name" value="UDP-Glc/GDP-Man_DH_C_sf"/>
</dbReference>
<dbReference type="SUPFAM" id="SSF52413">
    <property type="entry name" value="UDP-glucose/GDP-mannose dehydrogenase C-terminal domain"/>
    <property type="match status" value="1"/>
</dbReference>
<reference evidence="12 13" key="1">
    <citation type="journal article" date="2023" name="IMA Fungus">
        <title>Comparative genomic study of the Penicillium genus elucidates a diverse pangenome and 15 lateral gene transfer events.</title>
        <authorList>
            <person name="Petersen C."/>
            <person name="Sorensen T."/>
            <person name="Nielsen M.R."/>
            <person name="Sondergaard T.E."/>
            <person name="Sorensen J.L."/>
            <person name="Fitzpatrick D.A."/>
            <person name="Frisvad J.C."/>
            <person name="Nielsen K.L."/>
        </authorList>
    </citation>
    <scope>NUCLEOTIDE SEQUENCE [LARGE SCALE GENOMIC DNA]</scope>
    <source>
        <strain evidence="12 13">IBT 29057</strain>
    </source>
</reference>
<comment type="similarity">
    <text evidence="2">Belongs to the UDP-glucose/GDP-mannose dehydrogenase family.</text>
</comment>
<sequence>MASASSTVDSEVTGNQSINLSTEPTTPDRSRPNSPALDISTDPESTYSDTKISSEDSDAESIRAKPIRNICFVGAGYVGGPTAAVIAHQNPSINVTVVDKDERRIRRWNSRHLPIYEPGLAGIVRVARDGLKASSQDDKHVPAEAPRKANLFFSSDVSRCIRDSDIVLIAVNTPTKSRGAGQGRATDMTSFEAVAAEVVRHAKDGTIIVEKSTVPCRTAEMIQEMIRIQRPGEHFEILSNPEFLAAGTAVQDLMNPDRIIIGSAPTPEGRIAGETPQVYTHPGSIDRASSQPTISAICEATGAEIKEVSAAIGRDARLGDKFLRAGIGFGGSCFAKDINSLAYIAESLGLYEVAEYWRQVLKINNYQRDRFAARVIQRLRNTLVTKKVTVLGYAFKKNTSDTREAPALEIIKTLLDENPREIAVFDPCCNPYVVESEIRSVQNYGSPTLHENGGPVKVYSDAYEACAGSNAIIIVTDFDEFRNEPLNSSPSPQSQQKKSASKQAKTVNTEDRYNIEPDCAADCPDCHASHGENTDHTYTPKEQLDWKRVSSEMQSPKWLFDGRCIIDSAKMSKLGIRVESIGSASMAI</sequence>
<dbReference type="PIRSF" id="PIRSF500134">
    <property type="entry name" value="UDPglc_DH_bac"/>
    <property type="match status" value="1"/>
</dbReference>
<comment type="caution">
    <text evidence="12">The sequence shown here is derived from an EMBL/GenBank/DDBJ whole genome shotgun (WGS) entry which is preliminary data.</text>
</comment>
<dbReference type="Pfam" id="PF03720">
    <property type="entry name" value="UDPG_MGDP_dh_C"/>
    <property type="match status" value="1"/>
</dbReference>
<dbReference type="InterPro" id="IPR014027">
    <property type="entry name" value="UDP-Glc/GDP-Man_DH_C"/>
</dbReference>
<feature type="binding site" evidence="9">
    <location>
        <position position="336"/>
    </location>
    <ligand>
        <name>NAD(+)</name>
        <dbReference type="ChEBI" id="CHEBI:57540"/>
    </ligand>
</feature>
<feature type="binding site" evidence="8">
    <location>
        <position position="396"/>
    </location>
    <ligand>
        <name>substrate</name>
    </ligand>
</feature>
<feature type="binding site" evidence="8">
    <location>
        <begin position="322"/>
        <end position="326"/>
    </location>
    <ligand>
        <name>substrate</name>
    </ligand>
</feature>
<dbReference type="SMART" id="SM00984">
    <property type="entry name" value="UDPG_MGDP_dh_C"/>
    <property type="match status" value="1"/>
</dbReference>
<evidence type="ECO:0000313" key="12">
    <source>
        <dbReference type="EMBL" id="KAJ5595666.1"/>
    </source>
</evidence>
<dbReference type="InterPro" id="IPR028356">
    <property type="entry name" value="UDPglc_DH_euk"/>
</dbReference>
<dbReference type="GO" id="GO:0051287">
    <property type="term" value="F:NAD binding"/>
    <property type="evidence" value="ECO:0007669"/>
    <property type="project" value="InterPro"/>
</dbReference>
<dbReference type="Pfam" id="PF03721">
    <property type="entry name" value="UDPG_MGDP_dh_N"/>
    <property type="match status" value="1"/>
</dbReference>
<accession>A0AAD6DVK3</accession>
<gene>
    <name evidence="12" type="ORF">N7450_002124</name>
</gene>
<comment type="catalytic activity">
    <reaction evidence="6">
        <text>UDP-alpha-D-glucose + 2 NAD(+) + H2O = UDP-alpha-D-glucuronate + 2 NADH + 3 H(+)</text>
        <dbReference type="Rhea" id="RHEA:23596"/>
        <dbReference type="ChEBI" id="CHEBI:15377"/>
        <dbReference type="ChEBI" id="CHEBI:15378"/>
        <dbReference type="ChEBI" id="CHEBI:57540"/>
        <dbReference type="ChEBI" id="CHEBI:57945"/>
        <dbReference type="ChEBI" id="CHEBI:58052"/>
        <dbReference type="ChEBI" id="CHEBI:58885"/>
        <dbReference type="EC" id="1.1.1.22"/>
    </reaction>
</comment>
<feature type="compositionally biased region" description="Polar residues" evidence="10">
    <location>
        <begin position="1"/>
        <end position="25"/>
    </location>
</feature>
<dbReference type="InterPro" id="IPR017476">
    <property type="entry name" value="UDP-Glc/GDP-Man"/>
</dbReference>
<feature type="binding site" evidence="9">
    <location>
        <position position="104"/>
    </location>
    <ligand>
        <name>NAD(+)</name>
        <dbReference type="ChEBI" id="CHEBI:57540"/>
    </ligand>
</feature>
<dbReference type="InterPro" id="IPR001732">
    <property type="entry name" value="UDP-Glc/GDP-Man_DH_N"/>
</dbReference>
<evidence type="ECO:0000259" key="11">
    <source>
        <dbReference type="SMART" id="SM00984"/>
    </source>
</evidence>
<keyword evidence="5 9" id="KW-0520">NAD</keyword>
<feature type="binding site" evidence="9">
    <location>
        <position position="403"/>
    </location>
    <ligand>
        <name>NAD(+)</name>
        <dbReference type="ChEBI" id="CHEBI:57540"/>
    </ligand>
</feature>
<dbReference type="PANTHER" id="PTHR11374:SF3">
    <property type="entry name" value="UDP-GLUCOSE 6-DEHYDROGENASE"/>
    <property type="match status" value="1"/>
</dbReference>
<evidence type="ECO:0000256" key="10">
    <source>
        <dbReference type="SAM" id="MobiDB-lite"/>
    </source>
</evidence>
<evidence type="ECO:0000256" key="4">
    <source>
        <dbReference type="ARBA" id="ARBA00023002"/>
    </source>
</evidence>
<evidence type="ECO:0000256" key="8">
    <source>
        <dbReference type="PIRSR" id="PIRSR500134-2"/>
    </source>
</evidence>
<feature type="region of interest" description="Disordered" evidence="10">
    <location>
        <begin position="483"/>
        <end position="509"/>
    </location>
</feature>
<keyword evidence="13" id="KW-1185">Reference proteome</keyword>
<proteinExistence type="inferred from homology"/>
<evidence type="ECO:0000256" key="2">
    <source>
        <dbReference type="ARBA" id="ARBA00006601"/>
    </source>
</evidence>
<evidence type="ECO:0000313" key="13">
    <source>
        <dbReference type="Proteomes" id="UP001216150"/>
    </source>
</evidence>
<feature type="binding site" evidence="9">
    <location>
        <position position="213"/>
    </location>
    <ligand>
        <name>NAD(+)</name>
        <dbReference type="ChEBI" id="CHEBI:57540"/>
    </ligand>
</feature>
<evidence type="ECO:0000256" key="1">
    <source>
        <dbReference type="ARBA" id="ARBA00004701"/>
    </source>
</evidence>
<dbReference type="EMBL" id="JAQJAC010000002">
    <property type="protein sequence ID" value="KAJ5595666.1"/>
    <property type="molecule type" value="Genomic_DNA"/>
</dbReference>
<feature type="compositionally biased region" description="Low complexity" evidence="10">
    <location>
        <begin position="488"/>
        <end position="505"/>
    </location>
</feature>
<name>A0AAD6DVK3_9EURO</name>
<dbReference type="InterPro" id="IPR008927">
    <property type="entry name" value="6-PGluconate_DH-like_C_sf"/>
</dbReference>
<dbReference type="InterPro" id="IPR028357">
    <property type="entry name" value="UDPglc_DH_bac"/>
</dbReference>
<dbReference type="EC" id="1.1.1.22" evidence="3"/>
<comment type="pathway">
    <text evidence="1">Nucleotide-sugar biosynthesis; UDP-alpha-D-glucuronate biosynthesis; UDP-alpha-D-glucuronate from UDP-alpha-D-glucose: step 1/1.</text>
</comment>
<dbReference type="SUPFAM" id="SSF48179">
    <property type="entry name" value="6-phosphogluconate dehydrogenase C-terminal domain-like"/>
    <property type="match status" value="1"/>
</dbReference>
<keyword evidence="4" id="KW-0560">Oxidoreductase</keyword>
<dbReference type="InterPro" id="IPR014026">
    <property type="entry name" value="UDP-Glc/GDP-Man_DH_dimer"/>
</dbReference>
<dbReference type="Proteomes" id="UP001216150">
    <property type="component" value="Unassembled WGS sequence"/>
</dbReference>
<dbReference type="Pfam" id="PF00984">
    <property type="entry name" value="UDPG_MGDP_dh"/>
    <property type="match status" value="1"/>
</dbReference>
<protein>
    <recommendedName>
        <fullName evidence="3">UDP-glucose 6-dehydrogenase</fullName>
        <ecNumber evidence="3">1.1.1.22</ecNumber>
    </recommendedName>
</protein>
<feature type="compositionally biased region" description="Polar residues" evidence="10">
    <location>
        <begin position="42"/>
        <end position="51"/>
    </location>
</feature>
<dbReference type="Gene3D" id="3.40.50.720">
    <property type="entry name" value="NAD(P)-binding Rossmann-like Domain"/>
    <property type="match status" value="2"/>
</dbReference>
<feature type="domain" description="UDP-glucose/GDP-mannose dehydrogenase C-terminal" evidence="11">
    <location>
        <begin position="389"/>
        <end position="494"/>
    </location>
</feature>
<dbReference type="GO" id="GO:0005634">
    <property type="term" value="C:nucleus"/>
    <property type="evidence" value="ECO:0007669"/>
    <property type="project" value="TreeGrafter"/>
</dbReference>
<dbReference type="PANTHER" id="PTHR11374">
    <property type="entry name" value="UDP-GLUCOSE DEHYDROGENASE/UDP-MANNAC DEHYDROGENASE"/>
    <property type="match status" value="1"/>
</dbReference>
<dbReference type="PIRSF" id="PIRSF000124">
    <property type="entry name" value="UDPglc_GDPman_dh"/>
    <property type="match status" value="1"/>
</dbReference>
<dbReference type="InterPro" id="IPR036291">
    <property type="entry name" value="NAD(P)-bd_dom_sf"/>
</dbReference>
<feature type="active site" description="Nucleophile" evidence="7">
    <location>
        <position position="333"/>
    </location>
</feature>
<feature type="binding site" evidence="8">
    <location>
        <position position="330"/>
    </location>
    <ligand>
        <name>substrate</name>
    </ligand>
</feature>
<organism evidence="12 13">
    <name type="scientific">Penicillium hetheringtonii</name>
    <dbReference type="NCBI Taxonomy" id="911720"/>
    <lineage>
        <taxon>Eukaryota</taxon>
        <taxon>Fungi</taxon>
        <taxon>Dikarya</taxon>
        <taxon>Ascomycota</taxon>
        <taxon>Pezizomycotina</taxon>
        <taxon>Eurotiomycetes</taxon>
        <taxon>Eurotiomycetidae</taxon>
        <taxon>Eurotiales</taxon>
        <taxon>Aspergillaceae</taxon>
        <taxon>Penicillium</taxon>
    </lineage>
</organism>